<accession>A0A1B3SL30</accession>
<dbReference type="AlphaFoldDB" id="A0A1B3SL30"/>
<dbReference type="OrthoDB" id="9763887at2"/>
<dbReference type="Gene3D" id="3.90.1170.30">
    <property type="entry name" value="Pyrimidine nucleoside phosphorylase-like, C-terminal domain"/>
    <property type="match status" value="1"/>
</dbReference>
<comment type="similarity">
    <text evidence="1">Belongs to the thymidine/pyrimidine-nucleoside phosphorylase family.</text>
</comment>
<evidence type="ECO:0000256" key="6">
    <source>
        <dbReference type="ARBA" id="ARBA00056338"/>
    </source>
</evidence>
<dbReference type="InterPro" id="IPR000053">
    <property type="entry name" value="Thymidine/pyrmidine_PPase"/>
</dbReference>
<name>A0A1B3SL30_9MOLU</name>
<dbReference type="PATRIC" id="fig|216938.3.peg.708"/>
<sequence length="435" mass="47682">MNFTSIINKKKNKINLTSKEITWLVESFLNGQIKDYQMSSFLMAVWFNGMNDEELAVFTENLINSGITYDLDGVEGPFADKHSTGGVGDKTSLIFAPLVAHFGVKVSKLSGRGLGQTGGTIDKLESCKGWTGEIEEQRFKEILNTVGMSIMSQSKNVVPADKKLYALRDVTGTVDSVPLIASSIMSKKLIIPAQSIILDVKVGSGAFMKDLQSAEVLANTMISIGKSHNRNVSVMLTNMDRPLGRAIGNAIEVKEAWETLHGKGPDDLNELCVTAAAITLVNTKKFSSLDEAKQKVYEVLKSGEAAHFLKDFVEAQSGDFSLIENYSKNFLTLHKIEVVAKKEGYVSFKSAEGLGYLSMKLGAGRERAEDTIDFSAGIYLNKTNGDFVKKDEVVMTLFTNISNNDEFLNEANDQIVISDKKDDTPVILKLILNSN</sequence>
<dbReference type="GO" id="GO:0005829">
    <property type="term" value="C:cytosol"/>
    <property type="evidence" value="ECO:0007669"/>
    <property type="project" value="TreeGrafter"/>
</dbReference>
<evidence type="ECO:0000259" key="7">
    <source>
        <dbReference type="SMART" id="SM00941"/>
    </source>
</evidence>
<comment type="function">
    <text evidence="6">The enzymes which catalyze the reversible phosphorolysis of pyrimidine nucleosides are involved in the degradation of these compounds and in their utilization as carbon and energy sources, or in the rescue of pyrimidine bases for nucleotide synthesis.</text>
</comment>
<dbReference type="PANTHER" id="PTHR10515">
    <property type="entry name" value="THYMIDINE PHOSPHORYLASE"/>
    <property type="match status" value="1"/>
</dbReference>
<dbReference type="Pfam" id="PF00591">
    <property type="entry name" value="Glycos_transf_3"/>
    <property type="match status" value="1"/>
</dbReference>
<dbReference type="SUPFAM" id="SSF47648">
    <property type="entry name" value="Nucleoside phosphorylase/phosphoribosyltransferase N-terminal domain"/>
    <property type="match status" value="1"/>
</dbReference>
<dbReference type="PANTHER" id="PTHR10515:SF0">
    <property type="entry name" value="THYMIDINE PHOSPHORYLASE"/>
    <property type="match status" value="1"/>
</dbReference>
<dbReference type="RefSeq" id="WP_069116740.1">
    <property type="nucleotide sequence ID" value="NZ_CP017015.1"/>
</dbReference>
<dbReference type="GO" id="GO:0004645">
    <property type="term" value="F:1,4-alpha-oligoglucan phosphorylase activity"/>
    <property type="evidence" value="ECO:0007669"/>
    <property type="project" value="InterPro"/>
</dbReference>
<dbReference type="Gene3D" id="3.40.1030.10">
    <property type="entry name" value="Nucleoside phosphorylase/phosphoribosyltransferase catalytic domain"/>
    <property type="match status" value="1"/>
</dbReference>
<dbReference type="Pfam" id="PF07831">
    <property type="entry name" value="PYNP_C"/>
    <property type="match status" value="1"/>
</dbReference>
<dbReference type="NCBIfam" id="NF004490">
    <property type="entry name" value="PRK05820.1"/>
    <property type="match status" value="1"/>
</dbReference>
<dbReference type="FunFam" id="3.40.1030.10:FF:000003">
    <property type="entry name" value="Pyrimidine-nucleoside phosphorylase"/>
    <property type="match status" value="1"/>
</dbReference>
<keyword evidence="9" id="KW-1185">Reference proteome</keyword>
<evidence type="ECO:0000313" key="8">
    <source>
        <dbReference type="EMBL" id="AOG60644.1"/>
    </source>
</evidence>
<dbReference type="InterPro" id="IPR036566">
    <property type="entry name" value="PYNP-like_C_sf"/>
</dbReference>
<dbReference type="Pfam" id="PF02885">
    <property type="entry name" value="Glycos_trans_3N"/>
    <property type="match status" value="1"/>
</dbReference>
<evidence type="ECO:0000256" key="5">
    <source>
        <dbReference type="ARBA" id="ARBA00048550"/>
    </source>
</evidence>
<dbReference type="EMBL" id="CP017015">
    <property type="protein sequence ID" value="AOG60644.1"/>
    <property type="molecule type" value="Genomic_DNA"/>
</dbReference>
<keyword evidence="4" id="KW-0808">Transferase</keyword>
<evidence type="ECO:0000313" key="9">
    <source>
        <dbReference type="Proteomes" id="UP000094378"/>
    </source>
</evidence>
<dbReference type="InterPro" id="IPR017459">
    <property type="entry name" value="Glycosyl_Trfase_fam3_N_dom"/>
</dbReference>
<reference evidence="8 9" key="1">
    <citation type="submission" date="2016-08" db="EMBL/GenBank/DDBJ databases">
        <title>Complete genome sequence of Spiroplasma helicoides TABS-2 (DSM 22551).</title>
        <authorList>
            <person name="Shen W.-Y."/>
            <person name="Lo W.-S."/>
            <person name="Lai Y.-C."/>
            <person name="Kuo C.-H."/>
        </authorList>
    </citation>
    <scope>NUCLEOTIDE SEQUENCE [LARGE SCALE GENOMIC DNA]</scope>
    <source>
        <strain evidence="8 9">TABS-2</strain>
    </source>
</reference>
<dbReference type="STRING" id="216938.SHELI_v1c06950"/>
<evidence type="ECO:0000256" key="3">
    <source>
        <dbReference type="ARBA" id="ARBA00022676"/>
    </source>
</evidence>
<dbReference type="GO" id="GO:0006213">
    <property type="term" value="P:pyrimidine nucleoside metabolic process"/>
    <property type="evidence" value="ECO:0007669"/>
    <property type="project" value="InterPro"/>
</dbReference>
<dbReference type="InterPro" id="IPR013102">
    <property type="entry name" value="PYNP_C"/>
</dbReference>
<dbReference type="SUPFAM" id="SSF52418">
    <property type="entry name" value="Nucleoside phosphorylase/phosphoribosyltransferase catalytic domain"/>
    <property type="match status" value="1"/>
</dbReference>
<dbReference type="SMART" id="SM00941">
    <property type="entry name" value="PYNP_C"/>
    <property type="match status" value="1"/>
</dbReference>
<protein>
    <submittedName>
        <fullName evidence="8">Thymidine phosphorylase</fullName>
    </submittedName>
</protein>
<dbReference type="PROSITE" id="PS00647">
    <property type="entry name" value="THYMID_PHOSPHORYLASE"/>
    <property type="match status" value="1"/>
</dbReference>
<dbReference type="InterPro" id="IPR035902">
    <property type="entry name" value="Nuc_phospho_transferase"/>
</dbReference>
<dbReference type="GO" id="GO:0006206">
    <property type="term" value="P:pyrimidine nucleobase metabolic process"/>
    <property type="evidence" value="ECO:0007669"/>
    <property type="project" value="InterPro"/>
</dbReference>
<dbReference type="GO" id="GO:0009032">
    <property type="term" value="F:thymidine phosphorylase activity"/>
    <property type="evidence" value="ECO:0007669"/>
    <property type="project" value="UniProtKB-EC"/>
</dbReference>
<dbReference type="Gene3D" id="1.20.970.10">
    <property type="entry name" value="Transferase, Pyrimidine Nucleoside Phosphorylase, Chain C"/>
    <property type="match status" value="1"/>
</dbReference>
<comment type="catalytic activity">
    <reaction evidence="5">
        <text>thymidine + phosphate = 2-deoxy-alpha-D-ribose 1-phosphate + thymine</text>
        <dbReference type="Rhea" id="RHEA:16037"/>
        <dbReference type="ChEBI" id="CHEBI:17748"/>
        <dbReference type="ChEBI" id="CHEBI:17821"/>
        <dbReference type="ChEBI" id="CHEBI:43474"/>
        <dbReference type="ChEBI" id="CHEBI:57259"/>
        <dbReference type="EC" id="2.4.2.4"/>
    </reaction>
</comment>
<dbReference type="PIRSF" id="PIRSF000478">
    <property type="entry name" value="TP_PyNP"/>
    <property type="match status" value="1"/>
</dbReference>
<gene>
    <name evidence="8" type="primary">deoA</name>
    <name evidence="8" type="ORF">SHELI_v1c06950</name>
</gene>
<evidence type="ECO:0000256" key="1">
    <source>
        <dbReference type="ARBA" id="ARBA00006915"/>
    </source>
</evidence>
<keyword evidence="3" id="KW-0328">Glycosyltransferase</keyword>
<dbReference type="InterPro" id="IPR000312">
    <property type="entry name" value="Glycosyl_Trfase_fam3"/>
</dbReference>
<proteinExistence type="inferred from homology"/>
<dbReference type="NCBIfam" id="TIGR02644">
    <property type="entry name" value="Y_phosphoryl"/>
    <property type="match status" value="1"/>
</dbReference>
<comment type="subunit">
    <text evidence="2">Homodimer.</text>
</comment>
<dbReference type="KEGG" id="shj:SHELI_v1c06950"/>
<organism evidence="8 9">
    <name type="scientific">Spiroplasma helicoides</name>
    <dbReference type="NCBI Taxonomy" id="216938"/>
    <lineage>
        <taxon>Bacteria</taxon>
        <taxon>Bacillati</taxon>
        <taxon>Mycoplasmatota</taxon>
        <taxon>Mollicutes</taxon>
        <taxon>Entomoplasmatales</taxon>
        <taxon>Spiroplasmataceae</taxon>
        <taxon>Spiroplasma</taxon>
    </lineage>
</organism>
<dbReference type="SUPFAM" id="SSF54680">
    <property type="entry name" value="Pyrimidine nucleoside phosphorylase C-terminal domain"/>
    <property type="match status" value="1"/>
</dbReference>
<evidence type="ECO:0000256" key="2">
    <source>
        <dbReference type="ARBA" id="ARBA00011738"/>
    </source>
</evidence>
<evidence type="ECO:0000256" key="4">
    <source>
        <dbReference type="ARBA" id="ARBA00022679"/>
    </source>
</evidence>
<dbReference type="Proteomes" id="UP000094378">
    <property type="component" value="Chromosome"/>
</dbReference>
<dbReference type="InterPro" id="IPR036320">
    <property type="entry name" value="Glycosyl_Trfase_fam3_N_dom_sf"/>
</dbReference>
<feature type="domain" description="Pyrimidine nucleoside phosphorylase C-terminal" evidence="7">
    <location>
        <begin position="345"/>
        <end position="418"/>
    </location>
</feature>
<dbReference type="InterPro" id="IPR017872">
    <property type="entry name" value="Pyrmidine_PPase_CS"/>
</dbReference>
<dbReference type="InterPro" id="IPR018090">
    <property type="entry name" value="Pyrmidine_PPas_bac/euk"/>
</dbReference>